<feature type="region of interest" description="Disordered" evidence="1">
    <location>
        <begin position="221"/>
        <end position="297"/>
    </location>
</feature>
<feature type="compositionally biased region" description="Basic residues" evidence="1">
    <location>
        <begin position="1053"/>
        <end position="1062"/>
    </location>
</feature>
<feature type="compositionally biased region" description="Basic and acidic residues" evidence="1">
    <location>
        <begin position="63"/>
        <end position="76"/>
    </location>
</feature>
<dbReference type="GeneID" id="108628375"/>
<accession>A0AAJ7J741</accession>
<feature type="compositionally biased region" description="Polar residues" evidence="1">
    <location>
        <begin position="1208"/>
        <end position="1217"/>
    </location>
</feature>
<proteinExistence type="predicted"/>
<feature type="compositionally biased region" description="Basic and acidic residues" evidence="1">
    <location>
        <begin position="711"/>
        <end position="781"/>
    </location>
</feature>
<feature type="compositionally biased region" description="Basic and acidic residues" evidence="1">
    <location>
        <begin position="248"/>
        <end position="284"/>
    </location>
</feature>
<feature type="compositionally biased region" description="Polar residues" evidence="1">
    <location>
        <begin position="695"/>
        <end position="709"/>
    </location>
</feature>
<feature type="compositionally biased region" description="Low complexity" evidence="1">
    <location>
        <begin position="133"/>
        <end position="152"/>
    </location>
</feature>
<feature type="compositionally biased region" description="Basic and acidic residues" evidence="1">
    <location>
        <begin position="1654"/>
        <end position="1672"/>
    </location>
</feature>
<feature type="compositionally biased region" description="Polar residues" evidence="1">
    <location>
        <begin position="658"/>
        <end position="667"/>
    </location>
</feature>
<feature type="compositionally biased region" description="Basic and acidic residues" evidence="1">
    <location>
        <begin position="612"/>
        <end position="656"/>
    </location>
</feature>
<organism evidence="2 3">
    <name type="scientific">Ceratina calcarata</name>
    <dbReference type="NCBI Taxonomy" id="156304"/>
    <lineage>
        <taxon>Eukaryota</taxon>
        <taxon>Metazoa</taxon>
        <taxon>Ecdysozoa</taxon>
        <taxon>Arthropoda</taxon>
        <taxon>Hexapoda</taxon>
        <taxon>Insecta</taxon>
        <taxon>Pterygota</taxon>
        <taxon>Neoptera</taxon>
        <taxon>Endopterygota</taxon>
        <taxon>Hymenoptera</taxon>
        <taxon>Apocrita</taxon>
        <taxon>Aculeata</taxon>
        <taxon>Apoidea</taxon>
        <taxon>Anthophila</taxon>
        <taxon>Apidae</taxon>
        <taxon>Ceratina</taxon>
        <taxon>Zadontomerus</taxon>
    </lineage>
</organism>
<feature type="region of interest" description="Disordered" evidence="1">
    <location>
        <begin position="1394"/>
        <end position="1454"/>
    </location>
</feature>
<feature type="compositionally biased region" description="Basic and acidic residues" evidence="1">
    <location>
        <begin position="1076"/>
        <end position="1089"/>
    </location>
</feature>
<feature type="compositionally biased region" description="Basic and acidic residues" evidence="1">
    <location>
        <begin position="1418"/>
        <end position="1427"/>
    </location>
</feature>
<feature type="region of interest" description="Disordered" evidence="1">
    <location>
        <begin position="464"/>
        <end position="584"/>
    </location>
</feature>
<evidence type="ECO:0000313" key="3">
    <source>
        <dbReference type="RefSeq" id="XP_017885741.1"/>
    </source>
</evidence>
<feature type="compositionally biased region" description="Basic and acidic residues" evidence="1">
    <location>
        <begin position="1438"/>
        <end position="1453"/>
    </location>
</feature>
<sequence>MVVPRTTSNRRFQTCDQRPNDRGTCSTEDPRSRSRMPRAVRESDEEIDTKPGRRLRNLTETVDPGRRRSTRLEMNKQESSPEVSPTNSSIQTRAKRRTIGQQVNDNVKSLRPRLNSISSDVSEKDDTPKTRAKNAASAVNSRRSSRLTRASSEVNTPSPVTRTMRRTRANSMEPESRIDNQKGKKVPLTFPSEATVVEEMEETMMNPVVSLERTLAVQVKSKTSLMTKRRGAQSPLEEDRGVEDENLVGDKEIPKLDDDEKENRGDSNKEAKQSFNDSLKKEDNQAPTNEDNTILNERWKSIVDDDTESLKDNCIAVNSVDSSDKSLAAISKSQESSENENTKESIGNGEDIKNTKESIANIGSTNESIKNIGNFKESVENIEKFKESNKNNTKESIDKTEDLKVSTENTGHFGNTEESVEKNSIESEKDGTMSHPLKTEKNIGDSAENFFKDIPLREWSQQVDKLSELSASTEKLNDESEAECNLVFEDSVPNSGDSDSDNTVVLQKSRNEEQNNSSKNIETQSSFSKTQKIKEVQVEEEESCLAKETKAMNSSKTVDDESVEKNDLEKREKMEMEVKEHKALNKSTERVKEYLEKLKDFDGKKKLSMGEQEDRLDNKSTDINEESKEPVEKSEDKTERKEKVVAEEEKEHHFEAVNKSTEINQESKGFLEKSEETVDPEKYESMEIEKEEDCSNSSKKIENQFQFPRTSEMEVRRRKEDYSKLTEKSSSKSKLEENDLEEQEKMEVEEDCSKINKSTEEPRETEILEKPRKMMCHREVSSIDDISEAETVINESAEARTVLESNKTAHGSEKSKRTSTNDEINDSDYTNDSRDQKTLSESRKTNTSRETPRKISTNDELTETEAKNEFRKTVTVPELNKTTSARKKPRKFCTDDESSETDLSSYERVQLPKFLFRGEKNSDSEEGSIDSDVRKEYNLDGDDEAAFSNDDVPGDECRVSETESSDPNDDGSDLKDFVVDDDEVEESLSEEEKSKNGEDDSEESEVDLFDDKEKSRAKKMNRGKNQSRIEESEEESEDQETDLIESKSEINAKRLKKGKKMSRSQDLEDSDDEQADLLHIKSKAKDRSLNKSKNKSSMNEEDLETLELSKSNERNRSVTKIIEASPSKSKDQSLNKSKNKSRMNEKDLETLELSKSNERNRSVTKIIEAYPLKSKDQSLNESKNKSRMNEEDLETFESTKSNERNKSITEVTETPSSEPKENSSPCRRDSTEEKFLELHGLKKSTRKLRFTAIVQSSTPKMRMHKMLENNEIDEGIDEGAEELSDSKLQKEDGSFLHRSLPTVVNANLALKTNLSRSISNNVSQLNRTEFVKDSDTPNTKFLKKDKLNESAPALKLNVQDEENRKENRIEEAEASDERLKETLFKVAKNILENEQRMNKKKKKKDKRKIATSNIQEVQARDDADRASKPKKKKKKDNKKIVEAPSRENGEGFLRKTSQNLQNFEGFNITENSCTIPSKELIVQKSNKMKSKKKEKESEETGIIFEDGIEYVEVDLPLDIPKKKNKPKLSRYPEFLTEIETGTKSVKKRLRDSRFDLPIAGTSKPNEKKSKNTVKTNVNLNSSNSYEFPTLAFFQPMQESLNSLKATSENIKLGKESKIKKKNKEGFLLEENGMKWKKERSNEGLNEVSNKKRKLTDSEQPESKKKRLEKDFSTEENYGSSTTKFDILPLNKLKSKKKRFEGDSSNQEDYEPSVKGSTTKFDTFPLSKLKSKKNKNVLVSRRC</sequence>
<feature type="compositionally biased region" description="Basic and acidic residues" evidence="1">
    <location>
        <begin position="810"/>
        <end position="820"/>
    </location>
</feature>
<feature type="compositionally biased region" description="Polar residues" evidence="1">
    <location>
        <begin position="357"/>
        <end position="370"/>
    </location>
</feature>
<feature type="compositionally biased region" description="Basic and acidic residues" evidence="1">
    <location>
        <begin position="669"/>
        <end position="688"/>
    </location>
</feature>
<protein>
    <submittedName>
        <fullName evidence="3">Uncharacterized protein PFB0145c-like</fullName>
    </submittedName>
</protein>
<feature type="compositionally biased region" description="Basic and acidic residues" evidence="1">
    <location>
        <begin position="419"/>
        <end position="443"/>
    </location>
</feature>
<feature type="compositionally biased region" description="Acidic residues" evidence="1">
    <location>
        <begin position="979"/>
        <end position="989"/>
    </location>
</feature>
<feature type="region of interest" description="Disordered" evidence="1">
    <location>
        <begin position="1"/>
        <end position="161"/>
    </location>
</feature>
<feature type="compositionally biased region" description="Polar residues" evidence="1">
    <location>
        <begin position="492"/>
        <end position="530"/>
    </location>
</feature>
<feature type="compositionally biased region" description="Polar residues" evidence="1">
    <location>
        <begin position="406"/>
        <end position="417"/>
    </location>
</feature>
<dbReference type="RefSeq" id="XP_017885741.1">
    <property type="nucleotide sequence ID" value="XM_018030252.2"/>
</dbReference>
<feature type="compositionally biased region" description="Basic and acidic residues" evidence="1">
    <location>
        <begin position="1361"/>
        <end position="1376"/>
    </location>
</feature>
<feature type="compositionally biased region" description="Basic residues" evidence="1">
    <location>
        <begin position="1428"/>
        <end position="1437"/>
    </location>
</feature>
<feature type="region of interest" description="Disordered" evidence="1">
    <location>
        <begin position="599"/>
        <end position="1232"/>
    </location>
</feature>
<feature type="compositionally biased region" description="Basic and acidic residues" evidence="1">
    <location>
        <begin position="831"/>
        <end position="844"/>
    </location>
</feature>
<feature type="compositionally biased region" description="Basic and acidic residues" evidence="1">
    <location>
        <begin position="557"/>
        <end position="584"/>
    </location>
</feature>
<dbReference type="Proteomes" id="UP000694925">
    <property type="component" value="Unplaced"/>
</dbReference>
<feature type="compositionally biased region" description="Acidic residues" evidence="1">
    <location>
        <begin position="1031"/>
        <end position="1043"/>
    </location>
</feature>
<keyword evidence="2" id="KW-1185">Reference proteome</keyword>
<feature type="region of interest" description="Disordered" evidence="1">
    <location>
        <begin position="321"/>
        <end position="370"/>
    </location>
</feature>
<name>A0AAJ7J741_9HYME</name>
<evidence type="ECO:0000256" key="1">
    <source>
        <dbReference type="SAM" id="MobiDB-lite"/>
    </source>
</evidence>
<feature type="region of interest" description="Disordered" evidence="1">
    <location>
        <begin position="386"/>
        <end position="444"/>
    </location>
</feature>
<feature type="region of interest" description="Disordered" evidence="1">
    <location>
        <begin position="1695"/>
        <end position="1725"/>
    </location>
</feature>
<feature type="compositionally biased region" description="Basic residues" evidence="1">
    <location>
        <begin position="1398"/>
        <end position="1409"/>
    </location>
</feature>
<feature type="region of interest" description="Disordered" evidence="1">
    <location>
        <begin position="1637"/>
        <end position="1681"/>
    </location>
</feature>
<feature type="compositionally biased region" description="Basic and acidic residues" evidence="1">
    <location>
        <begin position="386"/>
        <end position="405"/>
    </location>
</feature>
<feature type="compositionally biased region" description="Basic and acidic residues" evidence="1">
    <location>
        <begin position="1218"/>
        <end position="1232"/>
    </location>
</feature>
<feature type="compositionally biased region" description="Polar residues" evidence="1">
    <location>
        <begin position="1"/>
        <end position="27"/>
    </location>
</feature>
<feature type="compositionally biased region" description="Polar residues" evidence="1">
    <location>
        <begin position="77"/>
        <end position="92"/>
    </location>
</feature>
<evidence type="ECO:0000313" key="2">
    <source>
        <dbReference type="Proteomes" id="UP000694925"/>
    </source>
</evidence>
<feature type="compositionally biased region" description="Polar residues" evidence="1">
    <location>
        <begin position="285"/>
        <end position="295"/>
    </location>
</feature>
<gene>
    <name evidence="3" type="primary">LOC108628375</name>
</gene>
<feature type="region of interest" description="Disordered" evidence="1">
    <location>
        <begin position="1355"/>
        <end position="1376"/>
    </location>
</feature>
<dbReference type="KEGG" id="ccal:108628375"/>
<feature type="compositionally biased region" description="Acidic residues" evidence="1">
    <location>
        <begin position="999"/>
        <end position="1008"/>
    </location>
</feature>
<feature type="compositionally biased region" description="Polar residues" evidence="1">
    <location>
        <begin position="464"/>
        <end position="474"/>
    </location>
</feature>
<feature type="compositionally biased region" description="Basic and acidic residues" evidence="1">
    <location>
        <begin position="1173"/>
        <end position="1190"/>
    </location>
</feature>
<reference evidence="3" key="1">
    <citation type="submission" date="2025-08" db="UniProtKB">
        <authorList>
            <consortium name="RefSeq"/>
        </authorList>
    </citation>
    <scope>IDENTIFICATION</scope>
    <source>
        <tissue evidence="3">Whole body</tissue>
    </source>
</reference>